<organism evidence="1 2">
    <name type="scientific">Burkholderia ubonensis</name>
    <dbReference type="NCBI Taxonomy" id="101571"/>
    <lineage>
        <taxon>Bacteria</taxon>
        <taxon>Pseudomonadati</taxon>
        <taxon>Pseudomonadota</taxon>
        <taxon>Betaproteobacteria</taxon>
        <taxon>Burkholderiales</taxon>
        <taxon>Burkholderiaceae</taxon>
        <taxon>Burkholderia</taxon>
        <taxon>Burkholderia cepacia complex</taxon>
    </lineage>
</organism>
<sequence>MIHGRVEKLKFIVEEMHIAFCLAMHLTDPFIARTLARHILVRAENFIEHARGLRRPLNDADYDTRDFHKTKEAYASAFDEYFKVARHRLGAHVQDFDFGKRIELWNDIEIVKISFFVEGAQEIYRSLAPLNLPGYIVYAEPPELTNPDIQESLRQYQRVFDNRNWIEMGVDPLALTRNNTAPVLNATPVHARAGQLALIRRWIAMQNDLLQRLVEHVRIARILKGRIVTDIVSFCDCLVTRPVSSGALQAMDGLDKLIVGCGQSSAAIDNFVDASNFQIGVQAARTIRDKVGAHIEIDETHTLTALLADLDAYDLGEGLNFYERVGAAFTKACHSILFLRLYAADGQRLYGVSAGHAPAVPYAGDNVAVPPVPPAPPPINDEEAYRSNLTRWLDGDDAQKGDARLFFWHAFADSQATATIEEVERFGSAGQRMSTHDFRKAHQFLCSTLSNGLSDFDFKGVLELILSCRSGWPYPLAEILVRHGRDASVFRQWLICYALGEIGSAPHASVCEFLETHAYSHSWPIRLQAALARFKTFVKAEGTFRLNHKEQTKVSYDSLVDSLLTPMSEFERLICLLGFASILSGPGVGSFSLPFQSNYAGLQIQIEALCVPFLKSGDSKSKAATLKQLIQTNDYVGVCVLVALECDDQNQVHIALIENCCNGSIVTAGHDQATRHLAMCFLLKKEHHIAFDIVQGLASRNPDSVEFVVLAAEILGETLGAEEEAMRKIDSIRHAYKITPDIEMRLNAVETEIGKRS</sequence>
<dbReference type="EMBL" id="LOZE01000136">
    <property type="protein sequence ID" value="KVM20392.1"/>
    <property type="molecule type" value="Genomic_DNA"/>
</dbReference>
<accession>A0AB73FT44</accession>
<reference evidence="1 2" key="1">
    <citation type="submission" date="2015-11" db="EMBL/GenBank/DDBJ databases">
        <title>Expanding the genomic diversity of Burkholderia species for the development of highly accurate diagnostics.</title>
        <authorList>
            <person name="Sahl J."/>
            <person name="Keim P."/>
            <person name="Wagner D."/>
        </authorList>
    </citation>
    <scope>NUCLEOTIDE SEQUENCE [LARGE SCALE GENOMIC DNA]</scope>
    <source>
        <strain evidence="1 2">MSMB2058</strain>
    </source>
</reference>
<gene>
    <name evidence="1" type="ORF">WJ53_21855</name>
</gene>
<dbReference type="AlphaFoldDB" id="A0AB73FT44"/>
<dbReference type="Proteomes" id="UP000061665">
    <property type="component" value="Unassembled WGS sequence"/>
</dbReference>
<proteinExistence type="predicted"/>
<evidence type="ECO:0000313" key="2">
    <source>
        <dbReference type="Proteomes" id="UP000061665"/>
    </source>
</evidence>
<comment type="caution">
    <text evidence="1">The sequence shown here is derived from an EMBL/GenBank/DDBJ whole genome shotgun (WGS) entry which is preliminary data.</text>
</comment>
<evidence type="ECO:0000313" key="1">
    <source>
        <dbReference type="EMBL" id="KVM20392.1"/>
    </source>
</evidence>
<name>A0AB73FT44_9BURK</name>
<protein>
    <submittedName>
        <fullName evidence="1">Uncharacterized protein</fullName>
    </submittedName>
</protein>